<dbReference type="NCBIfam" id="TIGR02887">
    <property type="entry name" value="spore_ger_x_C"/>
    <property type="match status" value="1"/>
</dbReference>
<feature type="domain" description="Spore germination protein N-terminal" evidence="10">
    <location>
        <begin position="34"/>
        <end position="208"/>
    </location>
</feature>
<dbReference type="InterPro" id="IPR008844">
    <property type="entry name" value="Spore_GerAC-like"/>
</dbReference>
<keyword evidence="7" id="KW-0449">Lipoprotein</keyword>
<dbReference type="EMBL" id="WNZZ01000019">
    <property type="protein sequence ID" value="MUG24934.1"/>
    <property type="molecule type" value="Genomic_DNA"/>
</dbReference>
<feature type="chain" id="PRO_5026922310" evidence="8">
    <location>
        <begin position="25"/>
        <end position="404"/>
    </location>
</feature>
<dbReference type="PROSITE" id="PS51257">
    <property type="entry name" value="PROKAR_LIPOPROTEIN"/>
    <property type="match status" value="1"/>
</dbReference>
<proteinExistence type="inferred from homology"/>
<evidence type="ECO:0000256" key="6">
    <source>
        <dbReference type="ARBA" id="ARBA00023139"/>
    </source>
</evidence>
<gene>
    <name evidence="11" type="ORF">GNQ08_21450</name>
</gene>
<dbReference type="Pfam" id="PF05504">
    <property type="entry name" value="Spore_GerAC"/>
    <property type="match status" value="1"/>
</dbReference>
<accession>A0A6N8EZ19</accession>
<evidence type="ECO:0000256" key="8">
    <source>
        <dbReference type="SAM" id="SignalP"/>
    </source>
</evidence>
<keyword evidence="6" id="KW-0564">Palmitate</keyword>
<dbReference type="RefSeq" id="WP_155620802.1">
    <property type="nucleotide sequence ID" value="NZ_CP086393.1"/>
</dbReference>
<dbReference type="Proteomes" id="UP000442469">
    <property type="component" value="Unassembled WGS sequence"/>
</dbReference>
<feature type="domain" description="Spore germination GerAC-like C-terminal" evidence="9">
    <location>
        <begin position="223"/>
        <end position="388"/>
    </location>
</feature>
<dbReference type="Pfam" id="PF25198">
    <property type="entry name" value="Spore_GerAC_N"/>
    <property type="match status" value="1"/>
</dbReference>
<evidence type="ECO:0000256" key="1">
    <source>
        <dbReference type="ARBA" id="ARBA00004635"/>
    </source>
</evidence>
<protein>
    <submittedName>
        <fullName evidence="11">Ger(X)C family spore germination protein</fullName>
    </submittedName>
</protein>
<comment type="subcellular location">
    <subcellularLocation>
        <location evidence="1">Membrane</location>
        <topology evidence="1">Lipid-anchor</topology>
    </subcellularLocation>
</comment>
<evidence type="ECO:0000256" key="3">
    <source>
        <dbReference type="ARBA" id="ARBA00022544"/>
    </source>
</evidence>
<evidence type="ECO:0000313" key="11">
    <source>
        <dbReference type="EMBL" id="MUG24934.1"/>
    </source>
</evidence>
<sequence>MRNRKRRSAIGLVIQRLLPFAACAAFLSLTGCWDGEEVNGLAIVTSAGFDRTEDGAVELTLEIAAPKQEESGGKSSGGKQQGGGQTLIRSAAGETVGDAVNKLQTMLPRTIYWGQLEVLIFGEALAKDGFREQLDYLLRDNEVRLRVLPFITRGKVRDFFNSPYLLEQTKADLLEGEAVRAFNKPLTLNKLVQRLNGEEETAILPYIDVPEQGGGGTGDTHIKGYAVFNRGRMVGTLTGDLFPGTKWVNNQLKRDVETIELEGTSPSRISLMVIASDTRLVPSRKEGEWQMGIRISSELSIVQNTTRLVVSEPKHIHEIEAAMADHIRETVEQTVKESQRMRTDIFNFGQAINRKSPRAWKELQANWEQFFPGMEVQVAVDVSVRRIGMNRFPASLPEKERPKR</sequence>
<evidence type="ECO:0000259" key="9">
    <source>
        <dbReference type="Pfam" id="PF05504"/>
    </source>
</evidence>
<dbReference type="InterPro" id="IPR046953">
    <property type="entry name" value="Spore_GerAC-like_C"/>
</dbReference>
<reference evidence="11 12" key="1">
    <citation type="submission" date="2019-11" db="EMBL/GenBank/DDBJ databases">
        <title>Draft genome sequences of five Paenibacillus species of dairy origin.</title>
        <authorList>
            <person name="Olajide A.M."/>
            <person name="Chen S."/>
            <person name="Lapointe G."/>
        </authorList>
    </citation>
    <scope>NUCLEOTIDE SEQUENCE [LARGE SCALE GENOMIC DNA]</scope>
    <source>
        <strain evidence="11 12">3CT49</strain>
    </source>
</reference>
<organism evidence="11 12">
    <name type="scientific">Paenibacillus macerans</name>
    <name type="common">Bacillus macerans</name>
    <dbReference type="NCBI Taxonomy" id="44252"/>
    <lineage>
        <taxon>Bacteria</taxon>
        <taxon>Bacillati</taxon>
        <taxon>Bacillota</taxon>
        <taxon>Bacilli</taxon>
        <taxon>Bacillales</taxon>
        <taxon>Paenibacillaceae</taxon>
        <taxon>Paenibacillus</taxon>
    </lineage>
</organism>
<dbReference type="Gene3D" id="3.30.300.210">
    <property type="entry name" value="Nutrient germinant receptor protein C, domain 3"/>
    <property type="match status" value="1"/>
</dbReference>
<keyword evidence="5" id="KW-0472">Membrane</keyword>
<comment type="caution">
    <text evidence="11">The sequence shown here is derived from an EMBL/GenBank/DDBJ whole genome shotgun (WGS) entry which is preliminary data.</text>
</comment>
<evidence type="ECO:0000256" key="4">
    <source>
        <dbReference type="ARBA" id="ARBA00022729"/>
    </source>
</evidence>
<evidence type="ECO:0000313" key="12">
    <source>
        <dbReference type="Proteomes" id="UP000442469"/>
    </source>
</evidence>
<dbReference type="AlphaFoldDB" id="A0A6N8EZ19"/>
<evidence type="ECO:0000259" key="10">
    <source>
        <dbReference type="Pfam" id="PF25198"/>
    </source>
</evidence>
<feature type="signal peptide" evidence="8">
    <location>
        <begin position="1"/>
        <end position="24"/>
    </location>
</feature>
<dbReference type="PANTHER" id="PTHR35789:SF1">
    <property type="entry name" value="SPORE GERMINATION PROTEIN B3"/>
    <property type="match status" value="1"/>
</dbReference>
<dbReference type="InterPro" id="IPR038501">
    <property type="entry name" value="Spore_GerAC_C_sf"/>
</dbReference>
<evidence type="ECO:0000256" key="2">
    <source>
        <dbReference type="ARBA" id="ARBA00007886"/>
    </source>
</evidence>
<evidence type="ECO:0000256" key="5">
    <source>
        <dbReference type="ARBA" id="ARBA00023136"/>
    </source>
</evidence>
<dbReference type="GO" id="GO:0009847">
    <property type="term" value="P:spore germination"/>
    <property type="evidence" value="ECO:0007669"/>
    <property type="project" value="InterPro"/>
</dbReference>
<keyword evidence="4 8" id="KW-0732">Signal</keyword>
<name>A0A6N8EZ19_PAEMA</name>
<dbReference type="InterPro" id="IPR057336">
    <property type="entry name" value="GerAC_N"/>
</dbReference>
<comment type="similarity">
    <text evidence="2">Belongs to the GerABKC lipoprotein family.</text>
</comment>
<keyword evidence="3" id="KW-0309">Germination</keyword>
<evidence type="ECO:0000256" key="7">
    <source>
        <dbReference type="ARBA" id="ARBA00023288"/>
    </source>
</evidence>
<dbReference type="PANTHER" id="PTHR35789">
    <property type="entry name" value="SPORE GERMINATION PROTEIN B3"/>
    <property type="match status" value="1"/>
</dbReference>
<dbReference type="GO" id="GO:0016020">
    <property type="term" value="C:membrane"/>
    <property type="evidence" value="ECO:0007669"/>
    <property type="project" value="UniProtKB-SubCell"/>
</dbReference>